<feature type="non-terminal residue" evidence="1">
    <location>
        <position position="1"/>
    </location>
</feature>
<proteinExistence type="predicted"/>
<name>A0A699ZBP3_HAELA</name>
<evidence type="ECO:0000313" key="1">
    <source>
        <dbReference type="EMBL" id="GFH12872.1"/>
    </source>
</evidence>
<dbReference type="EMBL" id="BLLF01000549">
    <property type="protein sequence ID" value="GFH12872.1"/>
    <property type="molecule type" value="Genomic_DNA"/>
</dbReference>
<accession>A0A699ZBP3</accession>
<protein>
    <submittedName>
        <fullName evidence="1">Uncharacterized protein</fullName>
    </submittedName>
</protein>
<reference evidence="1 2" key="1">
    <citation type="submission" date="2020-02" db="EMBL/GenBank/DDBJ databases">
        <title>Draft genome sequence of Haematococcus lacustris strain NIES-144.</title>
        <authorList>
            <person name="Morimoto D."/>
            <person name="Nakagawa S."/>
            <person name="Yoshida T."/>
            <person name="Sawayama S."/>
        </authorList>
    </citation>
    <scope>NUCLEOTIDE SEQUENCE [LARGE SCALE GENOMIC DNA]</scope>
    <source>
        <strain evidence="1 2">NIES-144</strain>
    </source>
</reference>
<evidence type="ECO:0000313" key="2">
    <source>
        <dbReference type="Proteomes" id="UP000485058"/>
    </source>
</evidence>
<organism evidence="1 2">
    <name type="scientific">Haematococcus lacustris</name>
    <name type="common">Green alga</name>
    <name type="synonym">Haematococcus pluvialis</name>
    <dbReference type="NCBI Taxonomy" id="44745"/>
    <lineage>
        <taxon>Eukaryota</taxon>
        <taxon>Viridiplantae</taxon>
        <taxon>Chlorophyta</taxon>
        <taxon>core chlorophytes</taxon>
        <taxon>Chlorophyceae</taxon>
        <taxon>CS clade</taxon>
        <taxon>Chlamydomonadales</taxon>
        <taxon>Haematococcaceae</taxon>
        <taxon>Haematococcus</taxon>
    </lineage>
</organism>
<sequence length="74" mass="7809">MTATCANAFSGSSTKRMAILQSLATRTACLRQPMASSVLAASWPGALMQRRQSGLAAERTASVDALLKALRRTP</sequence>
<dbReference type="AlphaFoldDB" id="A0A699ZBP3"/>
<dbReference type="Proteomes" id="UP000485058">
    <property type="component" value="Unassembled WGS sequence"/>
</dbReference>
<gene>
    <name evidence="1" type="ORF">HaLaN_08641</name>
</gene>
<keyword evidence="2" id="KW-1185">Reference proteome</keyword>
<comment type="caution">
    <text evidence="1">The sequence shown here is derived from an EMBL/GenBank/DDBJ whole genome shotgun (WGS) entry which is preliminary data.</text>
</comment>